<organism evidence="4">
    <name type="scientific">Edafosvirus sp</name>
    <dbReference type="NCBI Taxonomy" id="2487765"/>
    <lineage>
        <taxon>Viruses</taxon>
        <taxon>Varidnaviria</taxon>
        <taxon>Bamfordvirae</taxon>
        <taxon>Nucleocytoviricota</taxon>
        <taxon>Megaviricetes</taxon>
        <taxon>Imitervirales</taxon>
        <taxon>Mimiviridae</taxon>
        <taxon>Klosneuvirinae</taxon>
    </lineage>
</organism>
<gene>
    <name evidence="4" type="ORF">Edafosvirus23_11</name>
</gene>
<feature type="domain" description="RING-type" evidence="3">
    <location>
        <begin position="119"/>
        <end position="166"/>
    </location>
</feature>
<evidence type="ECO:0000313" key="4">
    <source>
        <dbReference type="EMBL" id="AYV78672.1"/>
    </source>
</evidence>
<dbReference type="InterPro" id="IPR013083">
    <property type="entry name" value="Znf_RING/FYVE/PHD"/>
</dbReference>
<dbReference type="Gene3D" id="3.30.40.10">
    <property type="entry name" value="Zinc/RING finger domain, C3HC4 (zinc finger)"/>
    <property type="match status" value="1"/>
</dbReference>
<dbReference type="SUPFAM" id="SSF57903">
    <property type="entry name" value="FYVE/PHD zinc finger"/>
    <property type="match status" value="1"/>
</dbReference>
<evidence type="ECO:0000256" key="2">
    <source>
        <dbReference type="SAM" id="Coils"/>
    </source>
</evidence>
<keyword evidence="1" id="KW-0863">Zinc-finger</keyword>
<dbReference type="InterPro" id="IPR011011">
    <property type="entry name" value="Znf_FYVE_PHD"/>
</dbReference>
<feature type="coiled-coil region" evidence="2">
    <location>
        <begin position="185"/>
        <end position="212"/>
    </location>
</feature>
<dbReference type="InterPro" id="IPR001841">
    <property type="entry name" value="Znf_RING"/>
</dbReference>
<reference evidence="4" key="1">
    <citation type="submission" date="2018-10" db="EMBL/GenBank/DDBJ databases">
        <title>Hidden diversity of soil giant viruses.</title>
        <authorList>
            <person name="Schulz F."/>
            <person name="Alteio L."/>
            <person name="Goudeau D."/>
            <person name="Ryan E.M."/>
            <person name="Malmstrom R.R."/>
            <person name="Blanchard J."/>
            <person name="Woyke T."/>
        </authorList>
    </citation>
    <scope>NUCLEOTIDE SEQUENCE</scope>
    <source>
        <strain evidence="4">EDV1</strain>
    </source>
</reference>
<sequence>MSQAKIKFVISKLKDIYDVKDIFDTITMYNYDDYFKKKLKENQLYIIIRNNLNNIIFSYTIHKNKKKEYNDEPDDIILILSHSIFFFRKYDFDIRVINLIKNSQPIISNIPNQEANGKCQICFTIAITSIDKICETCQNKICPDCYIEQVLRKTTADMLWKCPFCRSANEITMNEQTLLILENKDKNYSDKYSELLNRIETLEQQRSELRLIIDNVSIIHSKFNNQ</sequence>
<dbReference type="PROSITE" id="PS50089">
    <property type="entry name" value="ZF_RING_2"/>
    <property type="match status" value="1"/>
</dbReference>
<evidence type="ECO:0000256" key="1">
    <source>
        <dbReference type="PROSITE-ProRule" id="PRU00175"/>
    </source>
</evidence>
<accession>A0A3G4ZUT3</accession>
<keyword evidence="1" id="KW-0479">Metal-binding</keyword>
<name>A0A3G4ZUT3_9VIRU</name>
<protein>
    <recommendedName>
        <fullName evidence="3">RING-type domain-containing protein</fullName>
    </recommendedName>
</protein>
<keyword evidence="1" id="KW-0862">Zinc</keyword>
<dbReference type="GO" id="GO:0008270">
    <property type="term" value="F:zinc ion binding"/>
    <property type="evidence" value="ECO:0007669"/>
    <property type="project" value="UniProtKB-KW"/>
</dbReference>
<keyword evidence="2" id="KW-0175">Coiled coil</keyword>
<dbReference type="EMBL" id="MK072088">
    <property type="protein sequence ID" value="AYV78672.1"/>
    <property type="molecule type" value="Genomic_DNA"/>
</dbReference>
<proteinExistence type="predicted"/>
<evidence type="ECO:0000259" key="3">
    <source>
        <dbReference type="PROSITE" id="PS50089"/>
    </source>
</evidence>